<reference evidence="2" key="1">
    <citation type="submission" date="2016-11" db="EMBL/GenBank/DDBJ databases">
        <authorList>
            <person name="Varghese N."/>
            <person name="Submissions S."/>
        </authorList>
    </citation>
    <scope>NUCLEOTIDE SEQUENCE [LARGE SCALE GENOMIC DNA]</scope>
    <source>
        <strain evidence="2">DSM 6637</strain>
    </source>
</reference>
<proteinExistence type="predicted"/>
<dbReference type="AlphaFoldDB" id="A0A1M7FZE6"/>
<evidence type="ECO:0008006" key="3">
    <source>
        <dbReference type="Google" id="ProtNLM"/>
    </source>
</evidence>
<name>A0A1M7FZE6_9RHOB</name>
<evidence type="ECO:0000313" key="1">
    <source>
        <dbReference type="EMBL" id="SHM09356.1"/>
    </source>
</evidence>
<dbReference type="EMBL" id="FRCK01000003">
    <property type="protein sequence ID" value="SHM09356.1"/>
    <property type="molecule type" value="Genomic_DNA"/>
</dbReference>
<protein>
    <recommendedName>
        <fullName evidence="3">Rod binding protein</fullName>
    </recommendedName>
</protein>
<accession>A0A1M7FZE6</accession>
<dbReference type="STRING" id="53463.SAMN05444389_103330"/>
<evidence type="ECO:0000313" key="2">
    <source>
        <dbReference type="Proteomes" id="UP000184444"/>
    </source>
</evidence>
<gene>
    <name evidence="1" type="ORF">SAMN05444389_103330</name>
</gene>
<sequence length="79" mass="8550">MKIQMMTPRPLPPAPSSGDRLETAFLTEMLKIAMPDQSGTPFHGGAGESQFASFLVEQHAAAIAARIDLRLDSRLEVTP</sequence>
<dbReference type="Proteomes" id="UP000184444">
    <property type="component" value="Unassembled WGS sequence"/>
</dbReference>
<keyword evidence="2" id="KW-1185">Reference proteome</keyword>
<organism evidence="1 2">
    <name type="scientific">Paracoccus solventivorans</name>
    <dbReference type="NCBI Taxonomy" id="53463"/>
    <lineage>
        <taxon>Bacteria</taxon>
        <taxon>Pseudomonadati</taxon>
        <taxon>Pseudomonadota</taxon>
        <taxon>Alphaproteobacteria</taxon>
        <taxon>Rhodobacterales</taxon>
        <taxon>Paracoccaceae</taxon>
        <taxon>Paracoccus</taxon>
    </lineage>
</organism>